<dbReference type="GO" id="GO:0071555">
    <property type="term" value="P:cell wall organization"/>
    <property type="evidence" value="ECO:0007669"/>
    <property type="project" value="UniProtKB-KW"/>
</dbReference>
<dbReference type="GO" id="GO:0009252">
    <property type="term" value="P:peptidoglycan biosynthetic process"/>
    <property type="evidence" value="ECO:0007669"/>
    <property type="project" value="UniProtKB-UniRule"/>
</dbReference>
<evidence type="ECO:0000256" key="6">
    <source>
        <dbReference type="ARBA" id="ARBA00023306"/>
    </source>
</evidence>
<feature type="binding site" evidence="7">
    <location>
        <position position="399"/>
    </location>
    <ligand>
        <name>meso-2,6-diaminopimelate</name>
        <dbReference type="ChEBI" id="CHEBI:57791"/>
    </ligand>
</feature>
<dbReference type="InterPro" id="IPR036565">
    <property type="entry name" value="Mur-like_cat_sf"/>
</dbReference>
<comment type="subcellular location">
    <subcellularLocation>
        <location evidence="7 8">Cytoplasm</location>
    </subcellularLocation>
</comment>
<keyword evidence="5 7" id="KW-0067">ATP-binding</keyword>
<dbReference type="Pfam" id="PF08245">
    <property type="entry name" value="Mur_ligase_M"/>
    <property type="match status" value="1"/>
</dbReference>
<comment type="PTM">
    <text evidence="7">Carboxylation is probably crucial for Mg(2+) binding and, consequently, for the gamma-phosphate positioning of ATP.</text>
</comment>
<keyword evidence="7 8" id="KW-0133">Cell shape</keyword>
<comment type="pathway">
    <text evidence="7 8">Cell wall biogenesis; peptidoglycan biosynthesis.</text>
</comment>
<dbReference type="GO" id="GO:0008360">
    <property type="term" value="P:regulation of cell shape"/>
    <property type="evidence" value="ECO:0007669"/>
    <property type="project" value="UniProtKB-KW"/>
</dbReference>
<evidence type="ECO:0000256" key="4">
    <source>
        <dbReference type="ARBA" id="ARBA00022741"/>
    </source>
</evidence>
<evidence type="ECO:0000256" key="5">
    <source>
        <dbReference type="ARBA" id="ARBA00022840"/>
    </source>
</evidence>
<dbReference type="InterPro" id="IPR004101">
    <property type="entry name" value="Mur_ligase_C"/>
</dbReference>
<dbReference type="Gene3D" id="3.40.1190.10">
    <property type="entry name" value="Mur-like, catalytic domain"/>
    <property type="match status" value="1"/>
</dbReference>
<comment type="similarity">
    <text evidence="1 7">Belongs to the MurCDEF family. MurE subfamily.</text>
</comment>
<keyword evidence="6 7" id="KW-0131">Cell cycle</keyword>
<keyword evidence="7" id="KW-0963">Cytoplasm</keyword>
<feature type="binding site" evidence="7">
    <location>
        <position position="479"/>
    </location>
    <ligand>
        <name>meso-2,6-diaminopimelate</name>
        <dbReference type="ChEBI" id="CHEBI:57791"/>
    </ligand>
</feature>
<dbReference type="Pfam" id="PF02875">
    <property type="entry name" value="Mur_ligase_C"/>
    <property type="match status" value="1"/>
</dbReference>
<evidence type="ECO:0000313" key="11">
    <source>
        <dbReference type="EMBL" id="TGL57488.1"/>
    </source>
</evidence>
<name>A0A4R9K0M0_9LEPT</name>
<dbReference type="RefSeq" id="WP_135624610.1">
    <property type="nucleotide sequence ID" value="NZ_RQGD01000035.1"/>
</dbReference>
<reference evidence="11" key="1">
    <citation type="journal article" date="2019" name="PLoS Negl. Trop. Dis.">
        <title>Revisiting the worldwide diversity of Leptospira species in the environment.</title>
        <authorList>
            <person name="Vincent A.T."/>
            <person name="Schiettekatte O."/>
            <person name="Bourhy P."/>
            <person name="Veyrier F.J."/>
            <person name="Picardeau M."/>
        </authorList>
    </citation>
    <scope>NUCLEOTIDE SEQUENCE [LARGE SCALE GENOMIC DNA]</scope>
    <source>
        <strain evidence="11">201702476</strain>
    </source>
</reference>
<dbReference type="Proteomes" id="UP000297693">
    <property type="component" value="Unassembled WGS sequence"/>
</dbReference>
<dbReference type="AlphaFoldDB" id="A0A4R9K0M0"/>
<dbReference type="InterPro" id="IPR005761">
    <property type="entry name" value="UDP-N-AcMur-Glu-dNH2Pim_ligase"/>
</dbReference>
<dbReference type="PANTHER" id="PTHR23135">
    <property type="entry name" value="MUR LIGASE FAMILY MEMBER"/>
    <property type="match status" value="1"/>
</dbReference>
<dbReference type="UniPathway" id="UPA00219"/>
<dbReference type="SUPFAM" id="SSF53623">
    <property type="entry name" value="MurD-like peptide ligases, catalytic domain"/>
    <property type="match status" value="1"/>
</dbReference>
<dbReference type="SUPFAM" id="SSF53244">
    <property type="entry name" value="MurD-like peptide ligases, peptide-binding domain"/>
    <property type="match status" value="1"/>
</dbReference>
<feature type="binding site" evidence="7">
    <location>
        <begin position="423"/>
        <end position="426"/>
    </location>
    <ligand>
        <name>meso-2,6-diaminopimelate</name>
        <dbReference type="ChEBI" id="CHEBI:57791"/>
    </ligand>
</feature>
<feature type="domain" description="Mur ligase C-terminal" evidence="9">
    <location>
        <begin position="349"/>
        <end position="477"/>
    </location>
</feature>
<evidence type="ECO:0000256" key="8">
    <source>
        <dbReference type="RuleBase" id="RU004135"/>
    </source>
</evidence>
<evidence type="ECO:0000256" key="7">
    <source>
        <dbReference type="HAMAP-Rule" id="MF_00208"/>
    </source>
</evidence>
<organism evidence="11 12">
    <name type="scientific">Leptospira ognonensis</name>
    <dbReference type="NCBI Taxonomy" id="2484945"/>
    <lineage>
        <taxon>Bacteria</taxon>
        <taxon>Pseudomonadati</taxon>
        <taxon>Spirochaetota</taxon>
        <taxon>Spirochaetia</taxon>
        <taxon>Leptospirales</taxon>
        <taxon>Leptospiraceae</taxon>
        <taxon>Leptospira</taxon>
    </lineage>
</organism>
<comment type="catalytic activity">
    <reaction evidence="7">
        <text>UDP-N-acetyl-alpha-D-muramoyl-L-alanyl-D-glutamate + meso-2,6-diaminopimelate + ATP = UDP-N-acetyl-alpha-D-muramoyl-L-alanyl-gamma-D-glutamyl-meso-2,6-diaminopimelate + ADP + phosphate + H(+)</text>
        <dbReference type="Rhea" id="RHEA:23676"/>
        <dbReference type="ChEBI" id="CHEBI:15378"/>
        <dbReference type="ChEBI" id="CHEBI:30616"/>
        <dbReference type="ChEBI" id="CHEBI:43474"/>
        <dbReference type="ChEBI" id="CHEBI:57791"/>
        <dbReference type="ChEBI" id="CHEBI:83900"/>
        <dbReference type="ChEBI" id="CHEBI:83905"/>
        <dbReference type="ChEBI" id="CHEBI:456216"/>
        <dbReference type="EC" id="6.3.2.13"/>
    </reaction>
</comment>
<dbReference type="EC" id="6.3.2.13" evidence="7"/>
<feature type="binding site" evidence="7">
    <location>
        <position position="475"/>
    </location>
    <ligand>
        <name>meso-2,6-diaminopimelate</name>
        <dbReference type="ChEBI" id="CHEBI:57791"/>
    </ligand>
</feature>
<dbReference type="GO" id="GO:0051301">
    <property type="term" value="P:cell division"/>
    <property type="evidence" value="ECO:0007669"/>
    <property type="project" value="UniProtKB-KW"/>
</dbReference>
<comment type="cofactor">
    <cofactor evidence="7">
        <name>Mg(2+)</name>
        <dbReference type="ChEBI" id="CHEBI:18420"/>
    </cofactor>
</comment>
<proteinExistence type="inferred from homology"/>
<dbReference type="InterPro" id="IPR013221">
    <property type="entry name" value="Mur_ligase_cen"/>
</dbReference>
<accession>A0A4R9K0M0</accession>
<dbReference type="PANTHER" id="PTHR23135:SF4">
    <property type="entry name" value="UDP-N-ACETYLMURAMOYL-L-ALANYL-D-GLUTAMATE--2,6-DIAMINOPIMELATE LIGASE MURE HOMOLOG, CHLOROPLASTIC"/>
    <property type="match status" value="1"/>
</dbReference>
<comment type="caution">
    <text evidence="11">The sequence shown here is derived from an EMBL/GenBank/DDBJ whole genome shotgun (WGS) entry which is preliminary data.</text>
</comment>
<evidence type="ECO:0000313" key="12">
    <source>
        <dbReference type="Proteomes" id="UP000297693"/>
    </source>
</evidence>
<evidence type="ECO:0000256" key="3">
    <source>
        <dbReference type="ARBA" id="ARBA00022618"/>
    </source>
</evidence>
<dbReference type="OrthoDB" id="9800958at2"/>
<keyword evidence="7 8" id="KW-0961">Cell wall biogenesis/degradation</keyword>
<feature type="binding site" evidence="7">
    <location>
        <position position="31"/>
    </location>
    <ligand>
        <name>UDP-N-acetyl-alpha-D-muramoyl-L-alanyl-D-glutamate</name>
        <dbReference type="ChEBI" id="CHEBI:83900"/>
    </ligand>
</feature>
<feature type="binding site" evidence="7">
    <location>
        <begin position="158"/>
        <end position="159"/>
    </location>
    <ligand>
        <name>UDP-N-acetyl-alpha-D-muramoyl-L-alanyl-D-glutamate</name>
        <dbReference type="ChEBI" id="CHEBI:83900"/>
    </ligand>
</feature>
<evidence type="ECO:0000256" key="1">
    <source>
        <dbReference type="ARBA" id="ARBA00005898"/>
    </source>
</evidence>
<keyword evidence="12" id="KW-1185">Reference proteome</keyword>
<dbReference type="InterPro" id="IPR036615">
    <property type="entry name" value="Mur_ligase_C_dom_sf"/>
</dbReference>
<dbReference type="GO" id="GO:0000287">
    <property type="term" value="F:magnesium ion binding"/>
    <property type="evidence" value="ECO:0007669"/>
    <property type="project" value="UniProtKB-UniRule"/>
</dbReference>
<feature type="binding site" evidence="7">
    <location>
        <position position="193"/>
    </location>
    <ligand>
        <name>UDP-N-acetyl-alpha-D-muramoyl-L-alanyl-D-glutamate</name>
        <dbReference type="ChEBI" id="CHEBI:83900"/>
    </ligand>
</feature>
<evidence type="ECO:0000259" key="10">
    <source>
        <dbReference type="Pfam" id="PF08245"/>
    </source>
</evidence>
<dbReference type="GO" id="GO:0008765">
    <property type="term" value="F:UDP-N-acetylmuramoylalanyl-D-glutamate-2,6-diaminopimelate ligase activity"/>
    <property type="evidence" value="ECO:0007669"/>
    <property type="project" value="UniProtKB-UniRule"/>
</dbReference>
<keyword evidence="4 7" id="KW-0547">Nucleotide-binding</keyword>
<feature type="domain" description="Mur ligase central" evidence="10">
    <location>
        <begin position="114"/>
        <end position="325"/>
    </location>
</feature>
<keyword evidence="3 7" id="KW-0132">Cell division</keyword>
<dbReference type="GO" id="GO:0005737">
    <property type="term" value="C:cytoplasm"/>
    <property type="evidence" value="ECO:0007669"/>
    <property type="project" value="UniProtKB-SubCell"/>
</dbReference>
<comment type="function">
    <text evidence="7">Catalyzes the addition of meso-diaminopimelic acid to the nucleotide precursor UDP-N-acetylmuramoyl-L-alanyl-D-glutamate (UMAG) in the biosynthesis of bacterial cell-wall peptidoglycan.</text>
</comment>
<evidence type="ECO:0000256" key="2">
    <source>
        <dbReference type="ARBA" id="ARBA00022598"/>
    </source>
</evidence>
<dbReference type="NCBIfam" id="TIGR01085">
    <property type="entry name" value="murE"/>
    <property type="match status" value="1"/>
</dbReference>
<feature type="modified residue" description="N6-carboxylysine" evidence="7">
    <location>
        <position position="225"/>
    </location>
</feature>
<feature type="short sequence motif" description="Meso-diaminopimelate recognition motif" evidence="7">
    <location>
        <begin position="423"/>
        <end position="426"/>
    </location>
</feature>
<dbReference type="EMBL" id="RQGD01000035">
    <property type="protein sequence ID" value="TGL57488.1"/>
    <property type="molecule type" value="Genomic_DNA"/>
</dbReference>
<protein>
    <recommendedName>
        <fullName evidence="7">UDP-N-acetylmuramoyl-L-alanyl-D-glutamate--2,6-diaminopimelate ligase</fullName>
        <ecNumber evidence="7">6.3.2.13</ecNumber>
    </recommendedName>
    <alternativeName>
        <fullName evidence="7">Meso-A2pm-adding enzyme</fullName>
    </alternativeName>
    <alternativeName>
        <fullName evidence="7">Meso-diaminopimelate-adding enzyme</fullName>
    </alternativeName>
    <alternativeName>
        <fullName evidence="7">UDP-MurNAc-L-Ala-D-Glu:meso-diaminopimelate ligase</fullName>
    </alternativeName>
    <alternativeName>
        <fullName evidence="7">UDP-MurNAc-tripeptide synthetase</fullName>
    </alternativeName>
    <alternativeName>
        <fullName evidence="7">UDP-N-acetylmuramyl-tripeptide synthetase</fullName>
    </alternativeName>
</protein>
<keyword evidence="7" id="KW-0460">Magnesium</keyword>
<comment type="caution">
    <text evidence="7">Lacks conserved residue(s) required for the propagation of feature annotation.</text>
</comment>
<feature type="binding site" evidence="7">
    <location>
        <begin position="116"/>
        <end position="122"/>
    </location>
    <ligand>
        <name>ATP</name>
        <dbReference type="ChEBI" id="CHEBI:30616"/>
    </ligand>
</feature>
<keyword evidence="7 8" id="KW-0573">Peptidoglycan synthesis</keyword>
<dbReference type="Gene3D" id="3.90.190.20">
    <property type="entry name" value="Mur ligase, C-terminal domain"/>
    <property type="match status" value="1"/>
</dbReference>
<sequence>MKISEIIKKFPEIKLRKGDPEFEISYIWADTRLTKKDDIFVLPEGQSERYTAYLESLFQQGVKTVLIQSGQIKIPGLENFENILESDQYLGDTHGKVAHLLAGSPSKKLKVIGITGTNGKTSLTFILFHIATKLGKKCGLIGTVHIRIGDEIKETGYTTPDASSLNLLLKEMITKDVEYVFVEMSSHGLKLGRTSGLDVQAVGFTNLTQDHLDFHHDMDDYLNSKFKIFQLLEQSALKNKFGIVASDVAGGPEMIERLSEAKFTSPIYLLGATGEFNYTHTKLSILGSEFRLHRKEKNLPFIHVRKVSTNLLGNFNVFNVSLASFIASELGFGWEAIIKTIEVIPTVPGRFQVVKSPDLSRIAVIDYAHTPDALENILKSCMEISSKQIICLFGCGGDRDRTKRPIMGRIAEEYSDYVILTSDNPRTENPKIILEEIEAGFSRGFKRYETIPDRRQAIERGVALLEKDGILVVAGKGHETYQIIGKEKFEFIDYEEVEKAFHKI</sequence>
<dbReference type="GO" id="GO:0005524">
    <property type="term" value="F:ATP binding"/>
    <property type="evidence" value="ECO:0007669"/>
    <property type="project" value="UniProtKB-UniRule"/>
</dbReference>
<evidence type="ECO:0000259" key="9">
    <source>
        <dbReference type="Pfam" id="PF02875"/>
    </source>
</evidence>
<keyword evidence="2 7" id="KW-0436">Ligase</keyword>
<gene>
    <name evidence="7" type="primary">murE</name>
    <name evidence="11" type="ORF">EHQ58_14510</name>
</gene>
<dbReference type="HAMAP" id="MF_00208">
    <property type="entry name" value="MurE"/>
    <property type="match status" value="1"/>
</dbReference>
<feature type="binding site" evidence="7">
    <location>
        <position position="185"/>
    </location>
    <ligand>
        <name>UDP-N-acetyl-alpha-D-muramoyl-L-alanyl-D-glutamate</name>
        <dbReference type="ChEBI" id="CHEBI:83900"/>
    </ligand>
</feature>
<dbReference type="NCBIfam" id="NF001126">
    <property type="entry name" value="PRK00139.1-4"/>
    <property type="match status" value="1"/>
</dbReference>